<dbReference type="RefSeq" id="WP_206576647.1">
    <property type="nucleotide sequence ID" value="NZ_JAFKCT010000001.1"/>
</dbReference>
<keyword evidence="3" id="KW-1185">Reference proteome</keyword>
<name>A0ABS3C124_9BACT</name>
<keyword evidence="1" id="KW-0472">Membrane</keyword>
<feature type="transmembrane region" description="Helical" evidence="1">
    <location>
        <begin position="7"/>
        <end position="27"/>
    </location>
</feature>
<proteinExistence type="predicted"/>
<feature type="transmembrane region" description="Helical" evidence="1">
    <location>
        <begin position="98"/>
        <end position="119"/>
    </location>
</feature>
<keyword evidence="1" id="KW-1133">Transmembrane helix</keyword>
<dbReference type="EMBL" id="JAFKCT010000001">
    <property type="protein sequence ID" value="MBN7809851.1"/>
    <property type="molecule type" value="Genomic_DNA"/>
</dbReference>
<evidence type="ECO:0000313" key="3">
    <source>
        <dbReference type="Proteomes" id="UP000664317"/>
    </source>
</evidence>
<gene>
    <name evidence="2" type="ORF">J0A68_02725</name>
</gene>
<reference evidence="2 3" key="1">
    <citation type="submission" date="2021-03" db="EMBL/GenBank/DDBJ databases">
        <title>novel species isolated from a fishpond in China.</title>
        <authorList>
            <person name="Lu H."/>
            <person name="Cai Z."/>
        </authorList>
    </citation>
    <scope>NUCLEOTIDE SEQUENCE [LARGE SCALE GENOMIC DNA]</scope>
    <source>
        <strain evidence="2 3">H41</strain>
    </source>
</reference>
<protein>
    <submittedName>
        <fullName evidence="2">Uncharacterized protein</fullName>
    </submittedName>
</protein>
<feature type="transmembrane region" description="Helical" evidence="1">
    <location>
        <begin position="69"/>
        <end position="92"/>
    </location>
</feature>
<evidence type="ECO:0000256" key="1">
    <source>
        <dbReference type="SAM" id="Phobius"/>
    </source>
</evidence>
<keyword evidence="1" id="KW-0812">Transmembrane</keyword>
<dbReference type="Proteomes" id="UP000664317">
    <property type="component" value="Unassembled WGS sequence"/>
</dbReference>
<sequence>MEKLLRLPAWAIFIYLLTSLLLVEINLTDDAFINSLVKVFGLLLFGLYPLSLGYILPDYLPKKISIGTTFFLVNWIVWIGVMIIMFILFGGMTVNLTGLYALPGFYLFFAVFHVFAFPIKVLKSIQTRQERSLSESMGKGLLLLFWPIGVWIIQPEIKRIFDTQVPTAELPA</sequence>
<evidence type="ECO:0000313" key="2">
    <source>
        <dbReference type="EMBL" id="MBN7809851.1"/>
    </source>
</evidence>
<accession>A0ABS3C124</accession>
<organism evidence="2 3">
    <name type="scientific">Algoriphagus oliviformis</name>
    <dbReference type="NCBI Taxonomy" id="2811231"/>
    <lineage>
        <taxon>Bacteria</taxon>
        <taxon>Pseudomonadati</taxon>
        <taxon>Bacteroidota</taxon>
        <taxon>Cytophagia</taxon>
        <taxon>Cytophagales</taxon>
        <taxon>Cyclobacteriaceae</taxon>
        <taxon>Algoriphagus</taxon>
    </lineage>
</organism>
<comment type="caution">
    <text evidence="2">The sequence shown here is derived from an EMBL/GenBank/DDBJ whole genome shotgun (WGS) entry which is preliminary data.</text>
</comment>
<feature type="transmembrane region" description="Helical" evidence="1">
    <location>
        <begin position="39"/>
        <end position="57"/>
    </location>
</feature>